<dbReference type="SUPFAM" id="SSF51735">
    <property type="entry name" value="NAD(P)-binding Rossmann-fold domains"/>
    <property type="match status" value="1"/>
</dbReference>
<evidence type="ECO:0000259" key="1">
    <source>
        <dbReference type="Pfam" id="PF01370"/>
    </source>
</evidence>
<dbReference type="Gene3D" id="3.40.50.720">
    <property type="entry name" value="NAD(P)-binding Rossmann-like Domain"/>
    <property type="match status" value="1"/>
</dbReference>
<sequence>MKVLVIGGSGLFGRKTVFHMLQDKEIDSVTSMDLAPPQEWFMKLIDGYKDKFSFVRGNVSELEDILNAMKLHPVDGVVNWAFVMGQEVNTDPRLSTKVNALGMCNAFEAARLMGANRVV</sequence>
<accession>X0ZJY6</accession>
<proteinExistence type="predicted"/>
<reference evidence="2" key="1">
    <citation type="journal article" date="2014" name="Front. Microbiol.">
        <title>High frequency of phylogenetically diverse reductive dehalogenase-homologous genes in deep subseafloor sedimentary metagenomes.</title>
        <authorList>
            <person name="Kawai M."/>
            <person name="Futagami T."/>
            <person name="Toyoda A."/>
            <person name="Takaki Y."/>
            <person name="Nishi S."/>
            <person name="Hori S."/>
            <person name="Arai W."/>
            <person name="Tsubouchi T."/>
            <person name="Morono Y."/>
            <person name="Uchiyama I."/>
            <person name="Ito T."/>
            <person name="Fujiyama A."/>
            <person name="Inagaki F."/>
            <person name="Takami H."/>
        </authorList>
    </citation>
    <scope>NUCLEOTIDE SEQUENCE</scope>
    <source>
        <strain evidence="2">Expedition CK06-06</strain>
    </source>
</reference>
<dbReference type="InterPro" id="IPR036291">
    <property type="entry name" value="NAD(P)-bd_dom_sf"/>
</dbReference>
<gene>
    <name evidence="2" type="ORF">S01H1_77064</name>
</gene>
<dbReference type="AlphaFoldDB" id="X0ZJY6"/>
<name>X0ZJY6_9ZZZZ</name>
<protein>
    <recommendedName>
        <fullName evidence="1">NAD-dependent epimerase/dehydratase domain-containing protein</fullName>
    </recommendedName>
</protein>
<dbReference type="Pfam" id="PF01370">
    <property type="entry name" value="Epimerase"/>
    <property type="match status" value="1"/>
</dbReference>
<dbReference type="InterPro" id="IPR001509">
    <property type="entry name" value="Epimerase_deHydtase"/>
</dbReference>
<dbReference type="EMBL" id="BARS01051776">
    <property type="protein sequence ID" value="GAG48611.1"/>
    <property type="molecule type" value="Genomic_DNA"/>
</dbReference>
<feature type="non-terminal residue" evidence="2">
    <location>
        <position position="119"/>
    </location>
</feature>
<evidence type="ECO:0000313" key="2">
    <source>
        <dbReference type="EMBL" id="GAG48611.1"/>
    </source>
</evidence>
<organism evidence="2">
    <name type="scientific">marine sediment metagenome</name>
    <dbReference type="NCBI Taxonomy" id="412755"/>
    <lineage>
        <taxon>unclassified sequences</taxon>
        <taxon>metagenomes</taxon>
        <taxon>ecological metagenomes</taxon>
    </lineage>
</organism>
<comment type="caution">
    <text evidence="2">The sequence shown here is derived from an EMBL/GenBank/DDBJ whole genome shotgun (WGS) entry which is preliminary data.</text>
</comment>
<feature type="domain" description="NAD-dependent epimerase/dehydratase" evidence="1">
    <location>
        <begin position="3"/>
        <end position="119"/>
    </location>
</feature>